<dbReference type="Proteomes" id="UP000029482">
    <property type="component" value="Chromosome"/>
</dbReference>
<proteinExistence type="predicted"/>
<dbReference type="InterPro" id="IPR036513">
    <property type="entry name" value="STAS_dom_sf"/>
</dbReference>
<dbReference type="OrthoDB" id="9797171at2"/>
<accession>A0A089Z5K4</accession>
<dbReference type="PANTHER" id="PTHR33745">
    <property type="entry name" value="RSBT ANTAGONIST PROTEIN RSBS-RELATED"/>
    <property type="match status" value="1"/>
</dbReference>
<evidence type="ECO:0000256" key="1">
    <source>
        <dbReference type="SAM" id="MobiDB-lite"/>
    </source>
</evidence>
<feature type="region of interest" description="Disordered" evidence="1">
    <location>
        <begin position="131"/>
        <end position="150"/>
    </location>
</feature>
<feature type="domain" description="STAS" evidence="2">
    <location>
        <begin position="10"/>
        <end position="121"/>
    </location>
</feature>
<evidence type="ECO:0000313" key="4">
    <source>
        <dbReference type="Proteomes" id="UP000029482"/>
    </source>
</evidence>
<dbReference type="InterPro" id="IPR051932">
    <property type="entry name" value="Bact_StressResp_Reg"/>
</dbReference>
<dbReference type="AlphaFoldDB" id="A0A089Z5K4"/>
<dbReference type="PANTHER" id="PTHR33745:SF1">
    <property type="entry name" value="RSBT ANTAGONIST PROTEIN RSBS"/>
    <property type="match status" value="1"/>
</dbReference>
<dbReference type="Pfam" id="PF01740">
    <property type="entry name" value="STAS"/>
    <property type="match status" value="1"/>
</dbReference>
<dbReference type="STRING" id="1907.SGLAU_25665"/>
<sequence length="150" mass="15400">MTAPSPGPPSPVPVLALGDILLVTLTGELHDGTAERLQQDITERIARSGATGVVIDISGVDIVDSYLGRVLAEIARTASLLAARTVLAGMRPAVAITLVELGLTLAGLTTALDVDRAVRLLADPVADDPETVARPMAADRAAAHRPEGSP</sequence>
<dbReference type="CDD" id="cd07041">
    <property type="entry name" value="STAS_RsbR_RsbS_like"/>
    <property type="match status" value="1"/>
</dbReference>
<feature type="compositionally biased region" description="Basic and acidic residues" evidence="1">
    <location>
        <begin position="141"/>
        <end position="150"/>
    </location>
</feature>
<dbReference type="HOGENOM" id="CLU_138490_0_0_11"/>
<reference evidence="4" key="1">
    <citation type="journal article" date="2015" name="J. Biotechnol.">
        <title>Complete genome sequence of the actinobacterium Streptomyces glaucescens GLA.O (DSM 40922) consisting of a linear chromosome and one linear plasmid.</title>
        <authorList>
            <person name="Ortseifen V."/>
            <person name="Winkler A."/>
            <person name="Albersmeier A."/>
            <person name="Wendler S."/>
            <person name="Puhler A."/>
            <person name="Kalinowski J."/>
            <person name="Ruckert C."/>
        </authorList>
    </citation>
    <scope>NUCLEOTIDE SEQUENCE [LARGE SCALE GENOMIC DNA]</scope>
    <source>
        <strain evidence="4">DSM 40922 / GLA O</strain>
    </source>
</reference>
<dbReference type="PROSITE" id="PS50801">
    <property type="entry name" value="STAS"/>
    <property type="match status" value="1"/>
</dbReference>
<gene>
    <name evidence="3" type="ORF">SGLAU_25665</name>
</gene>
<dbReference type="SUPFAM" id="SSF52091">
    <property type="entry name" value="SpoIIaa-like"/>
    <property type="match status" value="1"/>
</dbReference>
<dbReference type="eggNOG" id="COG1366">
    <property type="taxonomic scope" value="Bacteria"/>
</dbReference>
<dbReference type="InterPro" id="IPR002645">
    <property type="entry name" value="STAS_dom"/>
</dbReference>
<dbReference type="Gene3D" id="3.30.750.24">
    <property type="entry name" value="STAS domain"/>
    <property type="match status" value="1"/>
</dbReference>
<dbReference type="RefSeq" id="WP_078957889.1">
    <property type="nucleotide sequence ID" value="NZ_CP009438.1"/>
</dbReference>
<keyword evidence="4" id="KW-1185">Reference proteome</keyword>
<name>A0A089Z5K4_STRGA</name>
<dbReference type="EMBL" id="CP009438">
    <property type="protein sequence ID" value="AIS01071.1"/>
    <property type="molecule type" value="Genomic_DNA"/>
</dbReference>
<protein>
    <submittedName>
        <fullName evidence="3">Anti-sigma factor antagonist</fullName>
    </submittedName>
</protein>
<evidence type="ECO:0000313" key="3">
    <source>
        <dbReference type="EMBL" id="AIS01071.1"/>
    </source>
</evidence>
<dbReference type="KEGG" id="sgu:SGLAU_25665"/>
<organism evidence="3 4">
    <name type="scientific">Streptomyces glaucescens</name>
    <dbReference type="NCBI Taxonomy" id="1907"/>
    <lineage>
        <taxon>Bacteria</taxon>
        <taxon>Bacillati</taxon>
        <taxon>Actinomycetota</taxon>
        <taxon>Actinomycetes</taxon>
        <taxon>Kitasatosporales</taxon>
        <taxon>Streptomycetaceae</taxon>
        <taxon>Streptomyces</taxon>
    </lineage>
</organism>
<evidence type="ECO:0000259" key="2">
    <source>
        <dbReference type="PROSITE" id="PS50801"/>
    </source>
</evidence>